<evidence type="ECO:0000256" key="1">
    <source>
        <dbReference type="ARBA" id="ARBA00001974"/>
    </source>
</evidence>
<feature type="domain" description="FAD-binding" evidence="8">
    <location>
        <begin position="8"/>
        <end position="336"/>
    </location>
</feature>
<keyword evidence="5" id="KW-0274">FAD</keyword>
<name>A0A4T0US51_9NEIS</name>
<comment type="caution">
    <text evidence="9">The sequence shown here is derived from an EMBL/GenBank/DDBJ whole genome shotgun (WGS) entry which is preliminary data.</text>
</comment>
<dbReference type="SUPFAM" id="SSF51905">
    <property type="entry name" value="FAD/NAD(P)-binding domain"/>
    <property type="match status" value="1"/>
</dbReference>
<reference evidence="9 10" key="1">
    <citation type="submission" date="2019-04" db="EMBL/GenBank/DDBJ databases">
        <title>Crenobacter sp. nov.</title>
        <authorList>
            <person name="Shi S."/>
        </authorList>
    </citation>
    <scope>NUCLEOTIDE SEQUENCE [LARGE SCALE GENOMIC DNA]</scope>
    <source>
        <strain evidence="9 10">GY 70310</strain>
    </source>
</reference>
<organism evidence="9 10">
    <name type="scientific">Crenobacter intestini</name>
    <dbReference type="NCBI Taxonomy" id="2563443"/>
    <lineage>
        <taxon>Bacteria</taxon>
        <taxon>Pseudomonadati</taxon>
        <taxon>Pseudomonadota</taxon>
        <taxon>Betaproteobacteria</taxon>
        <taxon>Neisseriales</taxon>
        <taxon>Neisseriaceae</taxon>
        <taxon>Crenobacter</taxon>
    </lineage>
</organism>
<dbReference type="UniPathway" id="UPA00232"/>
<dbReference type="EMBL" id="STGJ01000011">
    <property type="protein sequence ID" value="TIC81436.1"/>
    <property type="molecule type" value="Genomic_DNA"/>
</dbReference>
<evidence type="ECO:0000256" key="4">
    <source>
        <dbReference type="ARBA" id="ARBA00022630"/>
    </source>
</evidence>
<evidence type="ECO:0000256" key="2">
    <source>
        <dbReference type="ARBA" id="ARBA00004749"/>
    </source>
</evidence>
<dbReference type="Proteomes" id="UP000308891">
    <property type="component" value="Unassembled WGS sequence"/>
</dbReference>
<evidence type="ECO:0000256" key="6">
    <source>
        <dbReference type="ARBA" id="ARBA00023002"/>
    </source>
</evidence>
<accession>A0A4T0US51</accession>
<evidence type="ECO:0000313" key="10">
    <source>
        <dbReference type="Proteomes" id="UP000308891"/>
    </source>
</evidence>
<protein>
    <submittedName>
        <fullName evidence="9">2-octaprenyl-6-methoxyphenyl hydroxylase</fullName>
    </submittedName>
</protein>
<comment type="cofactor">
    <cofactor evidence="1">
        <name>FAD</name>
        <dbReference type="ChEBI" id="CHEBI:57692"/>
    </cofactor>
</comment>
<dbReference type="AlphaFoldDB" id="A0A4T0US51"/>
<evidence type="ECO:0000313" key="9">
    <source>
        <dbReference type="EMBL" id="TIC81436.1"/>
    </source>
</evidence>
<dbReference type="NCBIfam" id="TIGR01988">
    <property type="entry name" value="Ubi-OHases"/>
    <property type="match status" value="1"/>
</dbReference>
<keyword evidence="10" id="KW-1185">Reference proteome</keyword>
<evidence type="ECO:0000256" key="5">
    <source>
        <dbReference type="ARBA" id="ARBA00022827"/>
    </source>
</evidence>
<comment type="pathway">
    <text evidence="2">Cofactor biosynthesis; ubiquinone biosynthesis.</text>
</comment>
<dbReference type="InterPro" id="IPR036188">
    <property type="entry name" value="FAD/NAD-bd_sf"/>
</dbReference>
<sequence>MKTRDAHAEVAVVGAGPVGALLALRLAREGRQVAVLEARARHGVPRDARALALSSASLAMLEDVCPLPPGAVTAIDRVHVSQQGFAGRTRIDGEDLGLAHLGAVVDYPVLVAALEAALEEAGVAVQYGCRVEGIDTLSRYARLRLEDGGTLTARLAVLADGGPLAERLPGVVRRAHDYGQCALIAGVKFEQPPAGVAFERFAAAGPFALLPHGDGFVLVWTRSPADAERLSADPLALAAELQQAFGGRLGRVREVGGTARFPLVLRQLNRVVSRRAVMIGNAAQTMHPVAAQGLNLGLRDAATLAGLLSGAADPGEAALLSRYAAARRVDSHAVVGFTHSLVRVFDGTGAPVSLARGTAMTLIDALPGLRRRFAGHLVFGV</sequence>
<dbReference type="GO" id="GO:0016705">
    <property type="term" value="F:oxidoreductase activity, acting on paired donors, with incorporation or reduction of molecular oxygen"/>
    <property type="evidence" value="ECO:0007669"/>
    <property type="project" value="InterPro"/>
</dbReference>
<dbReference type="GO" id="GO:0006744">
    <property type="term" value="P:ubiquinone biosynthetic process"/>
    <property type="evidence" value="ECO:0007669"/>
    <property type="project" value="UniProtKB-UniPathway"/>
</dbReference>
<proteinExistence type="inferred from homology"/>
<dbReference type="InterPro" id="IPR051205">
    <property type="entry name" value="UbiH/COQ6_monooxygenase"/>
</dbReference>
<gene>
    <name evidence="9" type="ORF">E5K04_10995</name>
</gene>
<keyword evidence="4" id="KW-0285">Flavoprotein</keyword>
<dbReference type="PANTHER" id="PTHR43876:SF7">
    <property type="entry name" value="UBIQUINONE BIOSYNTHESIS MONOOXYGENASE COQ6, MITOCHONDRIAL"/>
    <property type="match status" value="1"/>
</dbReference>
<dbReference type="InterPro" id="IPR002938">
    <property type="entry name" value="FAD-bd"/>
</dbReference>
<comment type="similarity">
    <text evidence="3">Belongs to the UbiH/COQ6 family.</text>
</comment>
<evidence type="ECO:0000256" key="3">
    <source>
        <dbReference type="ARBA" id="ARBA00005349"/>
    </source>
</evidence>
<keyword evidence="6" id="KW-0560">Oxidoreductase</keyword>
<dbReference type="GO" id="GO:0004497">
    <property type="term" value="F:monooxygenase activity"/>
    <property type="evidence" value="ECO:0007669"/>
    <property type="project" value="UniProtKB-KW"/>
</dbReference>
<dbReference type="GO" id="GO:0071949">
    <property type="term" value="F:FAD binding"/>
    <property type="evidence" value="ECO:0007669"/>
    <property type="project" value="InterPro"/>
</dbReference>
<dbReference type="InterPro" id="IPR010971">
    <property type="entry name" value="UbiH/COQ6"/>
</dbReference>
<evidence type="ECO:0000259" key="8">
    <source>
        <dbReference type="Pfam" id="PF01494"/>
    </source>
</evidence>
<dbReference type="PRINTS" id="PR00420">
    <property type="entry name" value="RNGMNOXGNASE"/>
</dbReference>
<dbReference type="Gene3D" id="3.50.50.60">
    <property type="entry name" value="FAD/NAD(P)-binding domain"/>
    <property type="match status" value="2"/>
</dbReference>
<dbReference type="RefSeq" id="WP_136553983.1">
    <property type="nucleotide sequence ID" value="NZ_STGJ01000011.1"/>
</dbReference>
<keyword evidence="7" id="KW-0503">Monooxygenase</keyword>
<dbReference type="Pfam" id="PF01494">
    <property type="entry name" value="FAD_binding_3"/>
    <property type="match status" value="1"/>
</dbReference>
<dbReference type="PANTHER" id="PTHR43876">
    <property type="entry name" value="UBIQUINONE BIOSYNTHESIS MONOOXYGENASE COQ6, MITOCHONDRIAL"/>
    <property type="match status" value="1"/>
</dbReference>
<dbReference type="OrthoDB" id="9769565at2"/>
<evidence type="ECO:0000256" key="7">
    <source>
        <dbReference type="ARBA" id="ARBA00023033"/>
    </source>
</evidence>